<dbReference type="Gene3D" id="2.80.10.50">
    <property type="match status" value="1"/>
</dbReference>
<dbReference type="PANTHER" id="PTHR31263:SF0">
    <property type="entry name" value="CELLULASE FAMILY PROTEIN (AFU_ORTHOLOGUE AFUA_5G14560)"/>
    <property type="match status" value="1"/>
</dbReference>
<dbReference type="Proteomes" id="UP000504609">
    <property type="component" value="Unplaced"/>
</dbReference>
<evidence type="ECO:0000256" key="1">
    <source>
        <dbReference type="ARBA" id="ARBA00005641"/>
    </source>
</evidence>
<evidence type="ECO:0000313" key="7">
    <source>
        <dbReference type="Proteomes" id="UP000504609"/>
    </source>
</evidence>
<feature type="signal peptide" evidence="5">
    <location>
        <begin position="1"/>
        <end position="22"/>
    </location>
</feature>
<keyword evidence="2 4" id="KW-0378">Hydrolase</keyword>
<keyword evidence="5" id="KW-0732">Signal</keyword>
<evidence type="ECO:0000256" key="5">
    <source>
        <dbReference type="SAM" id="SignalP"/>
    </source>
</evidence>
<evidence type="ECO:0000259" key="6">
    <source>
        <dbReference type="Pfam" id="PF00150"/>
    </source>
</evidence>
<evidence type="ECO:0000256" key="4">
    <source>
        <dbReference type="RuleBase" id="RU361153"/>
    </source>
</evidence>
<dbReference type="InterPro" id="IPR017853">
    <property type="entry name" value="GH"/>
</dbReference>
<reference evidence="8" key="1">
    <citation type="submission" date="2025-08" db="UniProtKB">
        <authorList>
            <consortium name="RefSeq"/>
        </authorList>
    </citation>
    <scope>IDENTIFICATION</scope>
    <source>
        <tissue evidence="8">Young leaves</tissue>
    </source>
</reference>
<comment type="similarity">
    <text evidence="1 4">Belongs to the glycosyl hydrolase 5 (cellulase A) family.</text>
</comment>
<dbReference type="Gene3D" id="3.20.20.80">
    <property type="entry name" value="Glycosidases"/>
    <property type="match status" value="1"/>
</dbReference>
<organism evidence="7 8">
    <name type="scientific">Cucurbita moschata</name>
    <name type="common">Winter crookneck squash</name>
    <name type="synonym">Cucurbita pepo var. moschata</name>
    <dbReference type="NCBI Taxonomy" id="3662"/>
    <lineage>
        <taxon>Eukaryota</taxon>
        <taxon>Viridiplantae</taxon>
        <taxon>Streptophyta</taxon>
        <taxon>Embryophyta</taxon>
        <taxon>Tracheophyta</taxon>
        <taxon>Spermatophyta</taxon>
        <taxon>Magnoliopsida</taxon>
        <taxon>eudicotyledons</taxon>
        <taxon>Gunneridae</taxon>
        <taxon>Pentapetalae</taxon>
        <taxon>rosids</taxon>
        <taxon>fabids</taxon>
        <taxon>Cucurbitales</taxon>
        <taxon>Cucurbitaceae</taxon>
        <taxon>Cucurbiteae</taxon>
        <taxon>Cucurbita</taxon>
    </lineage>
</organism>
<keyword evidence="7" id="KW-1185">Reference proteome</keyword>
<feature type="chain" id="PRO_5026961249" evidence="5">
    <location>
        <begin position="23"/>
        <end position="537"/>
    </location>
</feature>
<dbReference type="GeneID" id="111459997"/>
<evidence type="ECO:0000256" key="3">
    <source>
        <dbReference type="ARBA" id="ARBA00023295"/>
    </source>
</evidence>
<feature type="domain" description="Glycoside hydrolase family 5" evidence="6">
    <location>
        <begin position="64"/>
        <end position="350"/>
    </location>
</feature>
<dbReference type="KEGG" id="cmos:111459997"/>
<protein>
    <submittedName>
        <fullName evidence="8">Uncharacterized protein LOC111459997</fullName>
    </submittedName>
</protein>
<accession>A0A6J1H6A6</accession>
<dbReference type="Pfam" id="PF00150">
    <property type="entry name" value="Cellulase"/>
    <property type="match status" value="1"/>
</dbReference>
<evidence type="ECO:0000256" key="2">
    <source>
        <dbReference type="ARBA" id="ARBA00022801"/>
    </source>
</evidence>
<gene>
    <name evidence="8" type="primary">LOC111459997</name>
</gene>
<name>A0A6J1H6A6_CUCMO</name>
<dbReference type="GO" id="GO:0004553">
    <property type="term" value="F:hydrolase activity, hydrolyzing O-glycosyl compounds"/>
    <property type="evidence" value="ECO:0007669"/>
    <property type="project" value="InterPro"/>
</dbReference>
<dbReference type="GO" id="GO:0000272">
    <property type="term" value="P:polysaccharide catabolic process"/>
    <property type="evidence" value="ECO:0007669"/>
    <property type="project" value="InterPro"/>
</dbReference>
<sequence>MRRTLQAIVCLALVFIFSSLSTCSLPLSTRGRWIIDSKTGRRVKLVCVNWPSHTQSMLIEGLNHRPLKELADEAIKLKFNCVRLTYATHMFTRYANRTIEENFDLLDLKPAKAGLVQYNPFVLNKTIAEAFEAVVDVLGESGLMVIADNHISQPRWCCSLDDGNGFFGDRYFDPQEWLQGLQLVAWRFINKPAMIAMSLRNEIRGTRENANDWNNYITQGVTIVHNTNPDILVIVSGLNFDNDLRCLKEKPLNVTNLDNKLVFEVHLYSLSGDPESKFVQQPLNNICANIINGFVDHAGFVMDGPNPFPLFVSEYGYDQRESNDAENRFMSCFTSHLAQKDLDWALWTWQGSYYYREGQAEPTEVFGVLNSNWTKIQNPNFSKKFHLLQSMLQDPNSNASFSYILYHPQSGQCAQTSNNDTQIFLSDCSTSSRWSHGDGGNSIKMATTGLCLKANGEGLGVSLSSDCLSQQSVWRTISNTNLHLATVTQDGKYLCLQVESSSSSKIVTNPCICTNGEPNCLQDTQSQWFQLVATNFN</sequence>
<dbReference type="SUPFAM" id="SSF50370">
    <property type="entry name" value="Ricin B-like lectins"/>
    <property type="match status" value="1"/>
</dbReference>
<dbReference type="AlphaFoldDB" id="A0A6J1H6A6"/>
<dbReference type="PANTHER" id="PTHR31263">
    <property type="entry name" value="CELLULASE FAMILY PROTEIN (AFU_ORTHOLOGUE AFUA_5G14560)"/>
    <property type="match status" value="1"/>
</dbReference>
<dbReference type="InterPro" id="IPR035992">
    <property type="entry name" value="Ricin_B-like_lectins"/>
</dbReference>
<proteinExistence type="inferred from homology"/>
<dbReference type="SUPFAM" id="SSF51445">
    <property type="entry name" value="(Trans)glycosidases"/>
    <property type="match status" value="1"/>
</dbReference>
<evidence type="ECO:0000313" key="8">
    <source>
        <dbReference type="RefSeq" id="XP_022958844.1"/>
    </source>
</evidence>
<keyword evidence="3 4" id="KW-0326">Glycosidase</keyword>
<dbReference type="InterPro" id="IPR001547">
    <property type="entry name" value="Glyco_hydro_5"/>
</dbReference>
<dbReference type="RefSeq" id="XP_022958844.1">
    <property type="nucleotide sequence ID" value="XM_023103076.1"/>
</dbReference>